<comment type="caution">
    <text evidence="1">The sequence shown here is derived from an EMBL/GenBank/DDBJ whole genome shotgun (WGS) entry which is preliminary data.</text>
</comment>
<evidence type="ECO:0000313" key="2">
    <source>
        <dbReference type="Proteomes" id="UP000178121"/>
    </source>
</evidence>
<sequence length="263" mass="28588">MKNLLRELPVRVRLLIALSILASTLLLVISGLASKKTGAVDLEVYPHILRKVRETNGSMTLRPAAVAFVDEQSKRKTMGTGTIVLDARGSVKGIITSEHLFPTSITRGRGFYKPLQQRAAVWIPIERVDDFRVFGSLSIDVVWCTPGESALIHGICNRSFIQNKKTTFWPNTEGNVLRSVVSGENIPILGEVRESSGVRSSLLLYDSRGGDSGLGAFADGGKIFVISCSVKATSALREVLPIPASFKNVSLAYEVKLPPALRN</sequence>
<evidence type="ECO:0008006" key="3">
    <source>
        <dbReference type="Google" id="ProtNLM"/>
    </source>
</evidence>
<dbReference type="Proteomes" id="UP000178121">
    <property type="component" value="Unassembled WGS sequence"/>
</dbReference>
<proteinExistence type="predicted"/>
<protein>
    <recommendedName>
        <fullName evidence="3">Serine protease</fullName>
    </recommendedName>
</protein>
<organism evidence="1 2">
    <name type="scientific">Candidatus Taylorbacteria bacterium RIFCSPHIGHO2_01_FULL_51_15</name>
    <dbReference type="NCBI Taxonomy" id="1802304"/>
    <lineage>
        <taxon>Bacteria</taxon>
        <taxon>Candidatus Tayloriibacteriota</taxon>
    </lineage>
</organism>
<name>A0A1G2MDK4_9BACT</name>
<evidence type="ECO:0000313" key="1">
    <source>
        <dbReference type="EMBL" id="OHA21814.1"/>
    </source>
</evidence>
<dbReference type="EMBL" id="MHRI01000003">
    <property type="protein sequence ID" value="OHA21814.1"/>
    <property type="molecule type" value="Genomic_DNA"/>
</dbReference>
<accession>A0A1G2MDK4</accession>
<reference evidence="1 2" key="1">
    <citation type="journal article" date="2016" name="Nat. Commun.">
        <title>Thousands of microbial genomes shed light on interconnected biogeochemical processes in an aquifer system.</title>
        <authorList>
            <person name="Anantharaman K."/>
            <person name="Brown C.T."/>
            <person name="Hug L.A."/>
            <person name="Sharon I."/>
            <person name="Castelle C.J."/>
            <person name="Probst A.J."/>
            <person name="Thomas B.C."/>
            <person name="Singh A."/>
            <person name="Wilkins M.J."/>
            <person name="Karaoz U."/>
            <person name="Brodie E.L."/>
            <person name="Williams K.H."/>
            <person name="Hubbard S.S."/>
            <person name="Banfield J.F."/>
        </authorList>
    </citation>
    <scope>NUCLEOTIDE SEQUENCE [LARGE SCALE GENOMIC DNA]</scope>
</reference>
<dbReference type="AlphaFoldDB" id="A0A1G2MDK4"/>
<gene>
    <name evidence="1" type="ORF">A2849_02685</name>
</gene>